<keyword evidence="4" id="KW-1185">Reference proteome</keyword>
<dbReference type="Gene3D" id="3.30.460.10">
    <property type="entry name" value="Beta Polymerase, domain 2"/>
    <property type="match status" value="1"/>
</dbReference>
<dbReference type="CDD" id="cd05403">
    <property type="entry name" value="NT_KNTase_like"/>
    <property type="match status" value="1"/>
</dbReference>
<keyword evidence="1" id="KW-0175">Coiled coil</keyword>
<protein>
    <recommendedName>
        <fullName evidence="2">Polymerase beta nucleotidyltransferase domain-containing protein</fullName>
    </recommendedName>
</protein>
<reference evidence="3 4" key="1">
    <citation type="submission" date="2016-10" db="EMBL/GenBank/DDBJ databases">
        <authorList>
            <person name="de Groot N.N."/>
        </authorList>
    </citation>
    <scope>NUCLEOTIDE SEQUENCE [LARGE SCALE GENOMIC DNA]</scope>
    <source>
        <strain evidence="3 4">SLAS-1</strain>
    </source>
</reference>
<gene>
    <name evidence="3" type="ORF">SAMN04488692_1633</name>
</gene>
<proteinExistence type="predicted"/>
<evidence type="ECO:0000313" key="3">
    <source>
        <dbReference type="EMBL" id="SDM56037.1"/>
    </source>
</evidence>
<dbReference type="STRING" id="321763.SAMN04488692_1633"/>
<name>A0A1G9U7S2_9FIRM</name>
<evidence type="ECO:0000313" key="4">
    <source>
        <dbReference type="Proteomes" id="UP000199476"/>
    </source>
</evidence>
<feature type="domain" description="Polymerase beta nucleotidyltransferase" evidence="2">
    <location>
        <begin position="58"/>
        <end position="138"/>
    </location>
</feature>
<accession>A0A1G9U7S2</accession>
<evidence type="ECO:0000259" key="2">
    <source>
        <dbReference type="Pfam" id="PF18765"/>
    </source>
</evidence>
<dbReference type="InterPro" id="IPR043519">
    <property type="entry name" value="NT_sf"/>
</dbReference>
<dbReference type="EMBL" id="FNGO01000063">
    <property type="protein sequence ID" value="SDM56037.1"/>
    <property type="molecule type" value="Genomic_DNA"/>
</dbReference>
<evidence type="ECO:0000256" key="1">
    <source>
        <dbReference type="SAM" id="Coils"/>
    </source>
</evidence>
<dbReference type="SUPFAM" id="SSF81301">
    <property type="entry name" value="Nucleotidyltransferase"/>
    <property type="match status" value="1"/>
</dbReference>
<sequence>MAFIKEIVKEGKKKVKLNSAGGANMEEYYNFLKNREEQKRQKVNKFRERKRNDLKQIINELAAEIDSLELVIIFGSFLENNARRPNDIDIYMEKIPAEKYFILRRKLEEALEMPVDLHTQTKSHDFIKKIKRKGEVLLAGEN</sequence>
<organism evidence="3 4">
    <name type="scientific">Halarsenatibacter silvermanii</name>
    <dbReference type="NCBI Taxonomy" id="321763"/>
    <lineage>
        <taxon>Bacteria</taxon>
        <taxon>Bacillati</taxon>
        <taxon>Bacillota</taxon>
        <taxon>Clostridia</taxon>
        <taxon>Halanaerobiales</taxon>
        <taxon>Halarsenatibacteraceae</taxon>
        <taxon>Halarsenatibacter</taxon>
    </lineage>
</organism>
<dbReference type="InterPro" id="IPR041633">
    <property type="entry name" value="Polbeta"/>
</dbReference>
<dbReference type="Proteomes" id="UP000199476">
    <property type="component" value="Unassembled WGS sequence"/>
</dbReference>
<dbReference type="RefSeq" id="WP_089762509.1">
    <property type="nucleotide sequence ID" value="NZ_FNGO01000063.1"/>
</dbReference>
<feature type="coiled-coil region" evidence="1">
    <location>
        <begin position="29"/>
        <end position="71"/>
    </location>
</feature>
<dbReference type="Pfam" id="PF18765">
    <property type="entry name" value="Polbeta"/>
    <property type="match status" value="1"/>
</dbReference>
<dbReference type="AlphaFoldDB" id="A0A1G9U7S2"/>